<keyword evidence="2" id="KW-1185">Reference proteome</keyword>
<sequence>MKPFGDLTLHQIAELITNDQAINFMGAEFEHLPTGKMFSITIADVSAEQERKQRLEELEKNVQVLTESLGYFIDGNDATDLIHATGASVQECQDMIDLWHKMSNSNG</sequence>
<evidence type="ECO:0000313" key="1">
    <source>
        <dbReference type="EMBL" id="AUR96378.1"/>
    </source>
</evidence>
<dbReference type="EMBL" id="MG592591">
    <property type="protein sequence ID" value="AUR96378.1"/>
    <property type="molecule type" value="Genomic_DNA"/>
</dbReference>
<organism evidence="1 2">
    <name type="scientific">Vibrio phage 1.224.A._10N.261.48.B1</name>
    <dbReference type="NCBI Taxonomy" id="1881226"/>
    <lineage>
        <taxon>Viruses</taxon>
        <taxon>Duplodnaviria</taxon>
        <taxon>Heunggongvirae</taxon>
        <taxon>Uroviricota</taxon>
        <taxon>Caudoviricetes</taxon>
        <taxon>Schitoviridae</taxon>
        <taxon>Mukerjeevirus</taxon>
        <taxon>Mukerjeevirus mv48B1</taxon>
    </lineage>
</organism>
<accession>A0A2I7RRV9</accession>
<evidence type="ECO:0000313" key="2">
    <source>
        <dbReference type="Proteomes" id="UP000277460"/>
    </source>
</evidence>
<proteinExistence type="predicted"/>
<dbReference type="Proteomes" id="UP000277460">
    <property type="component" value="Segment"/>
</dbReference>
<protein>
    <submittedName>
        <fullName evidence="1">Coil containing protein</fullName>
    </submittedName>
</protein>
<reference evidence="1 2" key="1">
    <citation type="submission" date="2017-11" db="EMBL/GenBank/DDBJ databases">
        <title>A major lineage of nontailed dsDNA viruses as unrecognized killers of marine bacteria.</title>
        <authorList>
            <person name="Kauffman K.M."/>
            <person name="Hussain F.A."/>
            <person name="Yang J."/>
            <person name="Arevalo P."/>
            <person name="Brown J.M."/>
            <person name="Chang W.K."/>
            <person name="VanInsberghe D."/>
            <person name="Elsherbini J."/>
            <person name="Cutler M.B."/>
            <person name="Kelly L."/>
            <person name="Polz M.F."/>
        </authorList>
    </citation>
    <scope>NUCLEOTIDE SEQUENCE [LARGE SCALE GENOMIC DNA]</scope>
</reference>
<gene>
    <name evidence="1" type="ORF">NVP1224A_11</name>
</gene>
<name>A0A2I7RRV9_9CAUD</name>